<evidence type="ECO:0000313" key="3">
    <source>
        <dbReference type="Proteomes" id="UP000516428"/>
    </source>
</evidence>
<proteinExistence type="predicted"/>
<name>A0A7H1B0F2_9ACTN</name>
<dbReference type="KEGG" id="sxn:IAG42_00340"/>
<sequence>MCLRQRAVAAVLVATAAFTSLAVSRAMAAPMPWETSKPPTSTTYRAASAAAGDSATVTMLCGDPCYQ</sequence>
<evidence type="ECO:0000313" key="2">
    <source>
        <dbReference type="EMBL" id="QNS02207.1"/>
    </source>
</evidence>
<feature type="signal peptide" evidence="1">
    <location>
        <begin position="1"/>
        <end position="28"/>
    </location>
</feature>
<gene>
    <name evidence="2" type="ORF">IAG42_00340</name>
</gene>
<dbReference type="EMBL" id="CP061281">
    <property type="protein sequence ID" value="QNS02207.1"/>
    <property type="molecule type" value="Genomic_DNA"/>
</dbReference>
<dbReference type="AlphaFoldDB" id="A0A7H1B0F2"/>
<protein>
    <submittedName>
        <fullName evidence="2">Uncharacterized protein</fullName>
    </submittedName>
</protein>
<keyword evidence="3" id="KW-1185">Reference proteome</keyword>
<organism evidence="2 3">
    <name type="scientific">Streptomyces xanthii</name>
    <dbReference type="NCBI Taxonomy" id="2768069"/>
    <lineage>
        <taxon>Bacteria</taxon>
        <taxon>Bacillati</taxon>
        <taxon>Actinomycetota</taxon>
        <taxon>Actinomycetes</taxon>
        <taxon>Kitasatosporales</taxon>
        <taxon>Streptomycetaceae</taxon>
        <taxon>Streptomyces</taxon>
    </lineage>
</organism>
<reference evidence="2 3" key="1">
    <citation type="submission" date="2020-09" db="EMBL/GenBank/DDBJ databases">
        <title>A novel species.</title>
        <authorList>
            <person name="Gao J."/>
        </authorList>
    </citation>
    <scope>NUCLEOTIDE SEQUENCE [LARGE SCALE GENOMIC DNA]</scope>
    <source>
        <strain evidence="2 3">CRXT-Y-14</strain>
    </source>
</reference>
<evidence type="ECO:0000256" key="1">
    <source>
        <dbReference type="SAM" id="SignalP"/>
    </source>
</evidence>
<keyword evidence="1" id="KW-0732">Signal</keyword>
<dbReference type="RefSeq" id="WP_188334962.1">
    <property type="nucleotide sequence ID" value="NZ_CP061281.1"/>
</dbReference>
<dbReference type="Proteomes" id="UP000516428">
    <property type="component" value="Chromosome"/>
</dbReference>
<accession>A0A7H1B0F2</accession>
<feature type="chain" id="PRO_5028837197" evidence="1">
    <location>
        <begin position="29"/>
        <end position="67"/>
    </location>
</feature>